<sequence>MKHLILFMLAVMAVSCDGQKNSPIPHELEQDPLNPIDTVCKACKDSTFAAGEADLRYVVFDKNGPMNIPVVTSVRNKITFYYYLKSNIANYGNSVMAYIGRGDSTLFCYRQGEYNTDSRLPIMSASKPVTAAVIMTLVEAGKLALDDKVSKYIPSFNNEKKEITIRQLLAHTSGLVYESRFDSRSDLTLQQNIDSIALRTQLQFVPGKGALYGSVSYGVASRIAEIVEKKSWATIFQERIGSKCGMEDVIYSPDHPANPATGYGIMCSMNEYLRFLTMIYNKGTYNGVRVLSVASVETMEADNSNRVDPTYGLGLWRSEFQNNTAKEVAVLSARGVHAWINREKNYFGLLFTQAGFDTTIQPNLAFRKLVRENL</sequence>
<name>A0ABM8UJL5_9BACT</name>
<evidence type="ECO:0000259" key="1">
    <source>
        <dbReference type="Pfam" id="PF00144"/>
    </source>
</evidence>
<dbReference type="PROSITE" id="PS51257">
    <property type="entry name" value="PROKAR_LIPOPROTEIN"/>
    <property type="match status" value="1"/>
</dbReference>
<accession>A0ABM8UJL5</accession>
<keyword evidence="2" id="KW-0121">Carboxypeptidase</keyword>
<keyword evidence="3" id="KW-1185">Reference proteome</keyword>
<keyword evidence="2" id="KW-0378">Hydrolase</keyword>
<gene>
    <name evidence="2" type="primary">yfeW_1</name>
    <name evidence="2" type="ORF">DYBT9623_00329</name>
</gene>
<organism evidence="2 3">
    <name type="scientific">Dyadobacter linearis</name>
    <dbReference type="NCBI Taxonomy" id="2823330"/>
    <lineage>
        <taxon>Bacteria</taxon>
        <taxon>Pseudomonadati</taxon>
        <taxon>Bacteroidota</taxon>
        <taxon>Cytophagia</taxon>
        <taxon>Cytophagales</taxon>
        <taxon>Spirosomataceae</taxon>
        <taxon>Dyadobacter</taxon>
    </lineage>
</organism>
<dbReference type="EC" id="3.4.16.4" evidence="2"/>
<keyword evidence="2" id="KW-0645">Protease</keyword>
<dbReference type="InterPro" id="IPR050789">
    <property type="entry name" value="Diverse_Enzym_Activities"/>
</dbReference>
<dbReference type="InterPro" id="IPR001466">
    <property type="entry name" value="Beta-lactam-related"/>
</dbReference>
<reference evidence="2 3" key="1">
    <citation type="submission" date="2021-04" db="EMBL/GenBank/DDBJ databases">
        <authorList>
            <person name="Rodrigo-Torres L."/>
            <person name="Arahal R. D."/>
            <person name="Lucena T."/>
        </authorList>
    </citation>
    <scope>NUCLEOTIDE SEQUENCE [LARGE SCALE GENOMIC DNA]</scope>
    <source>
        <strain evidence="2 3">CECT 9623</strain>
    </source>
</reference>
<dbReference type="PANTHER" id="PTHR43283">
    <property type="entry name" value="BETA-LACTAMASE-RELATED"/>
    <property type="match status" value="1"/>
</dbReference>
<dbReference type="GO" id="GO:0009002">
    <property type="term" value="F:serine-type D-Ala-D-Ala carboxypeptidase activity"/>
    <property type="evidence" value="ECO:0007669"/>
    <property type="project" value="UniProtKB-EC"/>
</dbReference>
<dbReference type="Proteomes" id="UP000679725">
    <property type="component" value="Unassembled WGS sequence"/>
</dbReference>
<dbReference type="InterPro" id="IPR012338">
    <property type="entry name" value="Beta-lactam/transpept-like"/>
</dbReference>
<feature type="domain" description="Beta-lactamase-related" evidence="1">
    <location>
        <begin position="110"/>
        <end position="354"/>
    </location>
</feature>
<protein>
    <submittedName>
        <fullName evidence="2">D-alanyl-D-alanine carboxypeptidase</fullName>
        <ecNumber evidence="2">3.4.16.4</ecNumber>
    </submittedName>
</protein>
<comment type="caution">
    <text evidence="2">The sequence shown here is derived from an EMBL/GenBank/DDBJ whole genome shotgun (WGS) entry which is preliminary data.</text>
</comment>
<dbReference type="Gene3D" id="3.40.710.10">
    <property type="entry name" value="DD-peptidase/beta-lactamase superfamily"/>
    <property type="match status" value="1"/>
</dbReference>
<dbReference type="SUPFAM" id="SSF56601">
    <property type="entry name" value="beta-lactamase/transpeptidase-like"/>
    <property type="match status" value="1"/>
</dbReference>
<proteinExistence type="predicted"/>
<dbReference type="EMBL" id="CAJRAU010000001">
    <property type="protein sequence ID" value="CAG5067608.1"/>
    <property type="molecule type" value="Genomic_DNA"/>
</dbReference>
<dbReference type="Pfam" id="PF00144">
    <property type="entry name" value="Beta-lactamase"/>
    <property type="match status" value="1"/>
</dbReference>
<evidence type="ECO:0000313" key="3">
    <source>
        <dbReference type="Proteomes" id="UP000679725"/>
    </source>
</evidence>
<evidence type="ECO:0000313" key="2">
    <source>
        <dbReference type="EMBL" id="CAG5067608.1"/>
    </source>
</evidence>
<dbReference type="PANTHER" id="PTHR43283:SF3">
    <property type="entry name" value="BETA-LACTAMASE FAMILY PROTEIN (AFU_ORTHOLOGUE AFUA_5G07500)"/>
    <property type="match status" value="1"/>
</dbReference>
<dbReference type="RefSeq" id="WP_215231769.1">
    <property type="nucleotide sequence ID" value="NZ_CAJRAU010000001.1"/>
</dbReference>